<evidence type="ECO:0000313" key="3">
    <source>
        <dbReference type="Proteomes" id="UP001152049"/>
    </source>
</evidence>
<dbReference type="Pfam" id="PF13460">
    <property type="entry name" value="NAD_binding_10"/>
    <property type="match status" value="1"/>
</dbReference>
<keyword evidence="3" id="KW-1185">Reference proteome</keyword>
<dbReference type="SUPFAM" id="SSF51735">
    <property type="entry name" value="NAD(P)-binding Rossmann-fold domains"/>
    <property type="match status" value="1"/>
</dbReference>
<dbReference type="EMBL" id="JAOQAZ010000015">
    <property type="protein sequence ID" value="KAJ4258830.1"/>
    <property type="molecule type" value="Genomic_DNA"/>
</dbReference>
<dbReference type="InterPro" id="IPR016040">
    <property type="entry name" value="NAD(P)-bd_dom"/>
</dbReference>
<dbReference type="InterPro" id="IPR051604">
    <property type="entry name" value="Ergot_Alk_Oxidoreductase"/>
</dbReference>
<comment type="caution">
    <text evidence="2">The sequence shown here is derived from an EMBL/GenBank/DDBJ whole genome shotgun (WGS) entry which is preliminary data.</text>
</comment>
<feature type="domain" description="NAD(P)-binding" evidence="1">
    <location>
        <begin position="10"/>
        <end position="171"/>
    </location>
</feature>
<accession>A0A9W8RZ00</accession>
<proteinExistence type="predicted"/>
<dbReference type="AlphaFoldDB" id="A0A9W8RZ00"/>
<gene>
    <name evidence="2" type="ORF">NW762_007917</name>
</gene>
<evidence type="ECO:0000259" key="1">
    <source>
        <dbReference type="Pfam" id="PF13460"/>
    </source>
</evidence>
<dbReference type="Gene3D" id="3.40.50.720">
    <property type="entry name" value="NAD(P)-binding Rossmann-like Domain"/>
    <property type="match status" value="1"/>
</dbReference>
<dbReference type="PANTHER" id="PTHR43162:SF1">
    <property type="entry name" value="PRESTALK A DIFFERENTIATION PROTEIN A"/>
    <property type="match status" value="1"/>
</dbReference>
<dbReference type="Proteomes" id="UP001152049">
    <property type="component" value="Unassembled WGS sequence"/>
</dbReference>
<organism evidence="2 3">
    <name type="scientific">Fusarium torreyae</name>
    <dbReference type="NCBI Taxonomy" id="1237075"/>
    <lineage>
        <taxon>Eukaryota</taxon>
        <taxon>Fungi</taxon>
        <taxon>Dikarya</taxon>
        <taxon>Ascomycota</taxon>
        <taxon>Pezizomycotina</taxon>
        <taxon>Sordariomycetes</taxon>
        <taxon>Hypocreomycetidae</taxon>
        <taxon>Hypocreales</taxon>
        <taxon>Nectriaceae</taxon>
        <taxon>Fusarium</taxon>
    </lineage>
</organism>
<dbReference type="OrthoDB" id="419598at2759"/>
<evidence type="ECO:0000313" key="2">
    <source>
        <dbReference type="EMBL" id="KAJ4258830.1"/>
    </source>
</evidence>
<sequence>MSPHITIIPASTKAGKETIRHLLASPEKPSVRAVYRDTSKAPAEYAEHPNFESVKGDVADRDSLDFSDTDAVLYVPPPTYDQIDQADWAKQAATNVKSVLQAADVKKLVVLSGLGSQYDHGIVSKAPQPAKGHMLIIDAQGLVRLNHHTDQVLENSVPEVTILQSTHFQEEFQYMFQMPLGDPPTISSWIAPGDYQVPIVSVKDVGEMCAQHLLTKPGRSGTQSFKIMGPRLYSSNELRDIFEEVTGIKVELGLAQGEDLKAFFRQLFPEHCIPDFMEMIESSLPGGLITKDYDYDENTLTGKVELLDTMRELSKKHGFA</sequence>
<dbReference type="PANTHER" id="PTHR43162">
    <property type="match status" value="1"/>
</dbReference>
<reference evidence="2" key="1">
    <citation type="submission" date="2022-09" db="EMBL/GenBank/DDBJ databases">
        <title>Fusarium specimens isolated from Avocado Roots.</title>
        <authorList>
            <person name="Stajich J."/>
            <person name="Roper C."/>
            <person name="Heimlech-Rivalta G."/>
        </authorList>
    </citation>
    <scope>NUCLEOTIDE SEQUENCE</scope>
    <source>
        <strain evidence="2">CF00136</strain>
    </source>
</reference>
<dbReference type="InterPro" id="IPR036291">
    <property type="entry name" value="NAD(P)-bd_dom_sf"/>
</dbReference>
<protein>
    <recommendedName>
        <fullName evidence="1">NAD(P)-binding domain-containing protein</fullName>
    </recommendedName>
</protein>
<name>A0A9W8RZ00_9HYPO</name>